<evidence type="ECO:0000256" key="4">
    <source>
        <dbReference type="ARBA" id="ARBA00022490"/>
    </source>
</evidence>
<keyword evidence="6" id="KW-0206">Cytoskeleton</keyword>
<evidence type="ECO:0000256" key="2">
    <source>
        <dbReference type="ARBA" id="ARBA00010058"/>
    </source>
</evidence>
<proteinExistence type="inferred from homology"/>
<comment type="caution">
    <text evidence="8">The sequence shown here is derived from an EMBL/GenBank/DDBJ whole genome shotgun (WGS) entry which is preliminary data.</text>
</comment>
<dbReference type="GO" id="GO:0005856">
    <property type="term" value="C:cytoskeleton"/>
    <property type="evidence" value="ECO:0007669"/>
    <property type="project" value="UniProtKB-SubCell"/>
</dbReference>
<evidence type="ECO:0000256" key="1">
    <source>
        <dbReference type="ARBA" id="ARBA00004245"/>
    </source>
</evidence>
<keyword evidence="9" id="KW-1185">Reference proteome</keyword>
<dbReference type="Gene3D" id="3.30.450.30">
    <property type="entry name" value="Dynein light chain 2a, cytoplasmic"/>
    <property type="match status" value="1"/>
</dbReference>
<comment type="subcellular location">
    <subcellularLocation>
        <location evidence="1">Cytoplasm</location>
        <location evidence="1">Cytoskeleton</location>
    </subcellularLocation>
</comment>
<keyword evidence="5 7" id="KW-0009">Actin-binding</keyword>
<dbReference type="AlphaFoldDB" id="A0AAN8GD62"/>
<dbReference type="EMBL" id="JAZGQO010000018">
    <property type="protein sequence ID" value="KAK6168191.1"/>
    <property type="molecule type" value="Genomic_DNA"/>
</dbReference>
<sequence length="140" mass="15298">MSGWDAWSQQLLTRKIEGVKHRSAQHGGIFGLDGKLWAGTDAFMKKKINPQSFKKVEGAIAKGAAFVSKLEFGDKKFFVLKNDPGSKFVIGKSTQKGAGCTIARAKSCFVLGIYDNDQVQPSNNTSQVCYVRDQLMAAGY</sequence>
<dbReference type="GO" id="GO:0005938">
    <property type="term" value="C:cell cortex"/>
    <property type="evidence" value="ECO:0007669"/>
    <property type="project" value="TreeGrafter"/>
</dbReference>
<comment type="similarity">
    <text evidence="2 7">Belongs to the profilin family.</text>
</comment>
<dbReference type="PANTHER" id="PTHR11604:SF0">
    <property type="entry name" value="PROFILIN"/>
    <property type="match status" value="1"/>
</dbReference>
<gene>
    <name evidence="8" type="ORF">SNE40_022068</name>
</gene>
<protein>
    <recommendedName>
        <fullName evidence="7">Profilin</fullName>
    </recommendedName>
</protein>
<evidence type="ECO:0000313" key="8">
    <source>
        <dbReference type="EMBL" id="KAK6168191.1"/>
    </source>
</evidence>
<dbReference type="InterPro" id="IPR048278">
    <property type="entry name" value="PFN"/>
</dbReference>
<organism evidence="8 9">
    <name type="scientific">Patella caerulea</name>
    <name type="common">Rayed Mediterranean limpet</name>
    <dbReference type="NCBI Taxonomy" id="87958"/>
    <lineage>
        <taxon>Eukaryota</taxon>
        <taxon>Metazoa</taxon>
        <taxon>Spiralia</taxon>
        <taxon>Lophotrochozoa</taxon>
        <taxon>Mollusca</taxon>
        <taxon>Gastropoda</taxon>
        <taxon>Patellogastropoda</taxon>
        <taxon>Patelloidea</taxon>
        <taxon>Patellidae</taxon>
        <taxon>Patella</taxon>
    </lineage>
</organism>
<evidence type="ECO:0000256" key="6">
    <source>
        <dbReference type="ARBA" id="ARBA00023212"/>
    </source>
</evidence>
<evidence type="ECO:0000313" key="9">
    <source>
        <dbReference type="Proteomes" id="UP001347796"/>
    </source>
</evidence>
<comment type="subunit">
    <text evidence="3">Occurs in many kinds of cells as a complex with monomeric actin in a 1:1 ratio.</text>
</comment>
<dbReference type="InterPro" id="IPR005455">
    <property type="entry name" value="PFN_euk"/>
</dbReference>
<evidence type="ECO:0000256" key="7">
    <source>
        <dbReference type="RuleBase" id="RU003909"/>
    </source>
</evidence>
<dbReference type="InterPro" id="IPR036140">
    <property type="entry name" value="PFN_sf"/>
</dbReference>
<dbReference type="Pfam" id="PF00235">
    <property type="entry name" value="Profilin"/>
    <property type="match status" value="1"/>
</dbReference>
<dbReference type="SMART" id="SM00392">
    <property type="entry name" value="PROF"/>
    <property type="match status" value="1"/>
</dbReference>
<evidence type="ECO:0000256" key="5">
    <source>
        <dbReference type="ARBA" id="ARBA00023203"/>
    </source>
</evidence>
<accession>A0AAN8GD62</accession>
<evidence type="ECO:0000256" key="3">
    <source>
        <dbReference type="ARBA" id="ARBA00011583"/>
    </source>
</evidence>
<dbReference type="Proteomes" id="UP001347796">
    <property type="component" value="Unassembled WGS sequence"/>
</dbReference>
<dbReference type="GO" id="GO:0003785">
    <property type="term" value="F:actin monomer binding"/>
    <property type="evidence" value="ECO:0007669"/>
    <property type="project" value="TreeGrafter"/>
</dbReference>
<dbReference type="SUPFAM" id="SSF55770">
    <property type="entry name" value="Profilin (actin-binding protein)"/>
    <property type="match status" value="1"/>
</dbReference>
<keyword evidence="4" id="KW-0963">Cytoplasm</keyword>
<dbReference type="PANTHER" id="PTHR11604">
    <property type="entry name" value="PROFILIN"/>
    <property type="match status" value="1"/>
</dbReference>
<reference evidence="8 9" key="1">
    <citation type="submission" date="2024-01" db="EMBL/GenBank/DDBJ databases">
        <title>The genome of the rayed Mediterranean limpet Patella caerulea (Linnaeus, 1758).</title>
        <authorList>
            <person name="Anh-Thu Weber A."/>
            <person name="Halstead-Nussloch G."/>
        </authorList>
    </citation>
    <scope>NUCLEOTIDE SEQUENCE [LARGE SCALE GENOMIC DNA]</scope>
    <source>
        <strain evidence="8">AATW-2023a</strain>
        <tissue evidence="8">Whole specimen</tissue>
    </source>
</reference>
<name>A0AAN8GD62_PATCE</name>